<reference evidence="1 2" key="1">
    <citation type="submission" date="2024-04" db="EMBL/GenBank/DDBJ databases">
        <title>Genome assembly C_amara_ONT_v2.</title>
        <authorList>
            <person name="Yant L."/>
            <person name="Moore C."/>
            <person name="Slenker M."/>
        </authorList>
    </citation>
    <scope>NUCLEOTIDE SEQUENCE [LARGE SCALE GENOMIC DNA]</scope>
    <source>
        <tissue evidence="1">Leaf</tissue>
    </source>
</reference>
<dbReference type="EMBL" id="JBANAX010000575">
    <property type="protein sequence ID" value="KAL1202541.1"/>
    <property type="molecule type" value="Genomic_DNA"/>
</dbReference>
<dbReference type="PANTHER" id="PTHR33067:SF31">
    <property type="entry name" value="RNA-DIRECTED DNA POLYMERASE"/>
    <property type="match status" value="1"/>
</dbReference>
<dbReference type="Proteomes" id="UP001558713">
    <property type="component" value="Unassembled WGS sequence"/>
</dbReference>
<dbReference type="AlphaFoldDB" id="A0ABD1A6T3"/>
<dbReference type="InterPro" id="IPR021109">
    <property type="entry name" value="Peptidase_aspartic_dom_sf"/>
</dbReference>
<keyword evidence="2" id="KW-1185">Reference proteome</keyword>
<dbReference type="PANTHER" id="PTHR33067">
    <property type="entry name" value="RNA-DIRECTED DNA POLYMERASE-RELATED"/>
    <property type="match status" value="1"/>
</dbReference>
<sequence length="98" mass="11093">MPLSVSQHLDLYEFKPCNISLVLMDQYISHPVGLLENVPVKVGECLILTDFIVLDLEEELQDPIILGGPFLRTARAIINLQKGDTDLHLNDLVMKFDF</sequence>
<accession>A0ABD1A6T3</accession>
<gene>
    <name evidence="1" type="ORF">V5N11_020458</name>
</gene>
<proteinExistence type="predicted"/>
<evidence type="ECO:0000313" key="1">
    <source>
        <dbReference type="EMBL" id="KAL1202541.1"/>
    </source>
</evidence>
<protein>
    <submittedName>
        <fullName evidence="1">Uncharacterized protein</fullName>
    </submittedName>
</protein>
<comment type="caution">
    <text evidence="1">The sequence shown here is derived from an EMBL/GenBank/DDBJ whole genome shotgun (WGS) entry which is preliminary data.</text>
</comment>
<name>A0ABD1A6T3_CARAN</name>
<evidence type="ECO:0000313" key="2">
    <source>
        <dbReference type="Proteomes" id="UP001558713"/>
    </source>
</evidence>
<dbReference type="Gene3D" id="2.40.70.10">
    <property type="entry name" value="Acid Proteases"/>
    <property type="match status" value="1"/>
</dbReference>
<organism evidence="1 2">
    <name type="scientific">Cardamine amara subsp. amara</name>
    <dbReference type="NCBI Taxonomy" id="228776"/>
    <lineage>
        <taxon>Eukaryota</taxon>
        <taxon>Viridiplantae</taxon>
        <taxon>Streptophyta</taxon>
        <taxon>Embryophyta</taxon>
        <taxon>Tracheophyta</taxon>
        <taxon>Spermatophyta</taxon>
        <taxon>Magnoliopsida</taxon>
        <taxon>eudicotyledons</taxon>
        <taxon>Gunneridae</taxon>
        <taxon>Pentapetalae</taxon>
        <taxon>rosids</taxon>
        <taxon>malvids</taxon>
        <taxon>Brassicales</taxon>
        <taxon>Brassicaceae</taxon>
        <taxon>Cardamineae</taxon>
        <taxon>Cardamine</taxon>
    </lineage>
</organism>